<evidence type="ECO:0000313" key="3">
    <source>
        <dbReference type="Proteomes" id="UP000789901"/>
    </source>
</evidence>
<dbReference type="EMBL" id="CAJVQB010080619">
    <property type="protein sequence ID" value="CAG8845705.1"/>
    <property type="molecule type" value="Genomic_DNA"/>
</dbReference>
<keyword evidence="1" id="KW-0812">Transmembrane</keyword>
<dbReference type="Proteomes" id="UP000789901">
    <property type="component" value="Unassembled WGS sequence"/>
</dbReference>
<reference evidence="2 3" key="1">
    <citation type="submission" date="2021-06" db="EMBL/GenBank/DDBJ databases">
        <authorList>
            <person name="Kallberg Y."/>
            <person name="Tangrot J."/>
            <person name="Rosling A."/>
        </authorList>
    </citation>
    <scope>NUCLEOTIDE SEQUENCE [LARGE SCALE GENOMIC DNA]</scope>
    <source>
        <strain evidence="2 3">120-4 pot B 10/14</strain>
    </source>
</reference>
<accession>A0ABN7X2C7</accession>
<feature type="non-terminal residue" evidence="2">
    <location>
        <position position="323"/>
    </location>
</feature>
<protein>
    <submittedName>
        <fullName evidence="2">8323_t:CDS:1</fullName>
    </submittedName>
</protein>
<keyword evidence="3" id="KW-1185">Reference proteome</keyword>
<gene>
    <name evidence="2" type="ORF">GMARGA_LOCUS37786</name>
</gene>
<keyword evidence="1" id="KW-0472">Membrane</keyword>
<proteinExistence type="predicted"/>
<keyword evidence="1" id="KW-1133">Transmembrane helix</keyword>
<comment type="caution">
    <text evidence="2">The sequence shown here is derived from an EMBL/GenBank/DDBJ whole genome shotgun (WGS) entry which is preliminary data.</text>
</comment>
<evidence type="ECO:0000313" key="2">
    <source>
        <dbReference type="EMBL" id="CAG8845705.1"/>
    </source>
</evidence>
<feature type="transmembrane region" description="Helical" evidence="1">
    <location>
        <begin position="203"/>
        <end position="225"/>
    </location>
</feature>
<name>A0ABN7X2C7_GIGMA</name>
<feature type="non-terminal residue" evidence="2">
    <location>
        <position position="1"/>
    </location>
</feature>
<evidence type="ECO:0000256" key="1">
    <source>
        <dbReference type="SAM" id="Phobius"/>
    </source>
</evidence>
<organism evidence="2 3">
    <name type="scientific">Gigaspora margarita</name>
    <dbReference type="NCBI Taxonomy" id="4874"/>
    <lineage>
        <taxon>Eukaryota</taxon>
        <taxon>Fungi</taxon>
        <taxon>Fungi incertae sedis</taxon>
        <taxon>Mucoromycota</taxon>
        <taxon>Glomeromycotina</taxon>
        <taxon>Glomeromycetes</taxon>
        <taxon>Diversisporales</taxon>
        <taxon>Gigasporaceae</taxon>
        <taxon>Gigaspora</taxon>
    </lineage>
</organism>
<sequence>LGPGMGYAPSTSDKNEGLIIVDRLAAAKKAIEVIISQGEGGCYSTKFIKATINVKVSGEIKPRNKVKICGTIKAILKTIKGTETNEKHGSIKGTIDVTDIITGTMTEITGNIYGKVDGEISGIIISGDVKGIIEEKEGIKGINGEIEGKYDESHYARFNYCVSEVEIASESDYQLWPVVDDPNFVSYTNPHSQETESYADPNVVTILIAFNAAYSYLMLLLQVVWRTDGQKKKTLIMGGMPALMHGVLKPIATLLAKTPVSGDLNAGATFGFYKFENTSSPKDQLKKAIEAAAEAFSYSDELNNAVKAVDALPEVSQEIFITV</sequence>